<dbReference type="AlphaFoldDB" id="A0A0W0TC33"/>
<dbReference type="EMBL" id="LNXY01000003">
    <property type="protein sequence ID" value="KTC93171.1"/>
    <property type="molecule type" value="Genomic_DNA"/>
</dbReference>
<accession>A0A0W0TC33</accession>
<organism evidence="1 2">
    <name type="scientific">Legionella drozanskii LLAP-1</name>
    <dbReference type="NCBI Taxonomy" id="1212489"/>
    <lineage>
        <taxon>Bacteria</taxon>
        <taxon>Pseudomonadati</taxon>
        <taxon>Pseudomonadota</taxon>
        <taxon>Gammaproteobacteria</taxon>
        <taxon>Legionellales</taxon>
        <taxon>Legionellaceae</taxon>
        <taxon>Legionella</taxon>
    </lineage>
</organism>
<dbReference type="PATRIC" id="fig|1212489.4.peg.563"/>
<evidence type="ECO:0000313" key="2">
    <source>
        <dbReference type="Proteomes" id="UP000054736"/>
    </source>
</evidence>
<protein>
    <submittedName>
        <fullName evidence="1">Uncharacterized protein</fullName>
    </submittedName>
</protein>
<dbReference type="OrthoDB" id="5654186at2"/>
<reference evidence="1 2" key="1">
    <citation type="submission" date="2015-11" db="EMBL/GenBank/DDBJ databases">
        <title>Genomic analysis of 38 Legionella species identifies large and diverse effector repertoires.</title>
        <authorList>
            <person name="Burstein D."/>
            <person name="Amaro F."/>
            <person name="Zusman T."/>
            <person name="Lifshitz Z."/>
            <person name="Cohen O."/>
            <person name="Gilbert J.A."/>
            <person name="Pupko T."/>
            <person name="Shuman H.A."/>
            <person name="Segal G."/>
        </authorList>
    </citation>
    <scope>NUCLEOTIDE SEQUENCE [LARGE SCALE GENOMIC DNA]</scope>
    <source>
        <strain evidence="1 2">ATCC 700990</strain>
    </source>
</reference>
<proteinExistence type="predicted"/>
<sequence length="277" mass="32188">MNNASIQKALAALITNYNILENYNNYREQIISELNLSQSDANILNDFYESNKHSFTASAKILKKNRWDDIQLSIPISASYIDHQTLSLIWEDYLSAYKITDIVPKNPLVESILFLNFVENSHLLNAVQKELIKYERIRNEVTYKHHENFISPTINQEHNPTEDTMSFYSSYMHECNRIETFEYNISAVIINHPINEEEIVKEICYVLFFKNLNKEGIGTLRISCDGKNIIDNISTNMGSLLEIYEFNKTKLTKKEFLQFIANLKKIGVLSINKKEGL</sequence>
<comment type="caution">
    <text evidence="1">The sequence shown here is derived from an EMBL/GenBank/DDBJ whole genome shotgun (WGS) entry which is preliminary data.</text>
</comment>
<name>A0A0W0TC33_9GAMM</name>
<gene>
    <name evidence="1" type="ORF">Ldro_0542</name>
</gene>
<keyword evidence="2" id="KW-1185">Reference proteome</keyword>
<dbReference type="RefSeq" id="WP_058494890.1">
    <property type="nucleotide sequence ID" value="NZ_CAAAIU010000003.1"/>
</dbReference>
<dbReference type="Proteomes" id="UP000054736">
    <property type="component" value="Unassembled WGS sequence"/>
</dbReference>
<evidence type="ECO:0000313" key="1">
    <source>
        <dbReference type="EMBL" id="KTC93171.1"/>
    </source>
</evidence>
<dbReference type="STRING" id="1212489.Ldro_0542"/>